<comment type="caution">
    <text evidence="2">The sequence shown here is derived from an EMBL/GenBank/DDBJ whole genome shotgun (WGS) entry which is preliminary data.</text>
</comment>
<keyword evidence="1" id="KW-0732">Signal</keyword>
<proteinExistence type="predicted"/>
<feature type="chain" id="PRO_5013257249" evidence="1">
    <location>
        <begin position="21"/>
        <end position="196"/>
    </location>
</feature>
<keyword evidence="3" id="KW-1185">Reference proteome</keyword>
<dbReference type="EMBL" id="LNIX01000006">
    <property type="protein sequence ID" value="OXA52945.1"/>
    <property type="molecule type" value="Genomic_DNA"/>
</dbReference>
<dbReference type="AlphaFoldDB" id="A0A226E5J5"/>
<evidence type="ECO:0000313" key="2">
    <source>
        <dbReference type="EMBL" id="OXA52945.1"/>
    </source>
</evidence>
<evidence type="ECO:0000256" key="1">
    <source>
        <dbReference type="SAM" id="SignalP"/>
    </source>
</evidence>
<name>A0A226E5J5_FOLCA</name>
<gene>
    <name evidence="2" type="ORF">Fcan01_12676</name>
</gene>
<sequence length="196" mass="21189">MNRFTSIILILGVAISHTHGAAFLGNVLQRPSKLNSASSLLDTLDLDSLDLESLGSYDNLQKNLGYVQDTVNKPYDVDEAFVNPGVLYSSVPVATYNTKTLKKHKLPNILDSYNQLHDLANKKLASANLKDIYSSTTDTLGQAHGALGGLPLASDLVGNLPLDLNNDNEGYGNQDYKPVNQIYKLPGGQQLSCVVD</sequence>
<protein>
    <submittedName>
        <fullName evidence="2">Uncharacterized protein</fullName>
    </submittedName>
</protein>
<dbReference type="Proteomes" id="UP000198287">
    <property type="component" value="Unassembled WGS sequence"/>
</dbReference>
<reference evidence="2 3" key="1">
    <citation type="submission" date="2015-12" db="EMBL/GenBank/DDBJ databases">
        <title>The genome of Folsomia candida.</title>
        <authorList>
            <person name="Faddeeva A."/>
            <person name="Derks M.F."/>
            <person name="Anvar Y."/>
            <person name="Smit S."/>
            <person name="Van Straalen N."/>
            <person name="Roelofs D."/>
        </authorList>
    </citation>
    <scope>NUCLEOTIDE SEQUENCE [LARGE SCALE GENOMIC DNA]</scope>
    <source>
        <strain evidence="2 3">VU population</strain>
        <tissue evidence="2">Whole body</tissue>
    </source>
</reference>
<evidence type="ECO:0000313" key="3">
    <source>
        <dbReference type="Proteomes" id="UP000198287"/>
    </source>
</evidence>
<feature type="signal peptide" evidence="1">
    <location>
        <begin position="1"/>
        <end position="20"/>
    </location>
</feature>
<organism evidence="2 3">
    <name type="scientific">Folsomia candida</name>
    <name type="common">Springtail</name>
    <dbReference type="NCBI Taxonomy" id="158441"/>
    <lineage>
        <taxon>Eukaryota</taxon>
        <taxon>Metazoa</taxon>
        <taxon>Ecdysozoa</taxon>
        <taxon>Arthropoda</taxon>
        <taxon>Hexapoda</taxon>
        <taxon>Collembola</taxon>
        <taxon>Entomobryomorpha</taxon>
        <taxon>Isotomoidea</taxon>
        <taxon>Isotomidae</taxon>
        <taxon>Proisotominae</taxon>
        <taxon>Folsomia</taxon>
    </lineage>
</organism>
<accession>A0A226E5J5</accession>